<sequence>ETIRGYVAFSNRNSPSDNSYLEFYDSIFNTVLNSMKSKNPNEKLKKIRENLPRLYSMGFSHALKESRKFEAGKILELMEKVGISPGHIDKFTDEYIEHVDKIDYK</sequence>
<organism evidence="1">
    <name type="scientific">marine metagenome</name>
    <dbReference type="NCBI Taxonomy" id="408172"/>
    <lineage>
        <taxon>unclassified sequences</taxon>
        <taxon>metagenomes</taxon>
        <taxon>ecological metagenomes</taxon>
    </lineage>
</organism>
<name>A0A382PC35_9ZZZZ</name>
<evidence type="ECO:0000313" key="1">
    <source>
        <dbReference type="EMBL" id="SVC70380.1"/>
    </source>
</evidence>
<accession>A0A382PC35</accession>
<dbReference type="EMBL" id="UINC01106021">
    <property type="protein sequence ID" value="SVC70380.1"/>
    <property type="molecule type" value="Genomic_DNA"/>
</dbReference>
<gene>
    <name evidence="1" type="ORF">METZ01_LOCUS323234</name>
</gene>
<feature type="non-terminal residue" evidence="1">
    <location>
        <position position="1"/>
    </location>
</feature>
<dbReference type="AlphaFoldDB" id="A0A382PC35"/>
<protein>
    <submittedName>
        <fullName evidence="1">Uncharacterized protein</fullName>
    </submittedName>
</protein>
<proteinExistence type="predicted"/>
<reference evidence="1" key="1">
    <citation type="submission" date="2018-05" db="EMBL/GenBank/DDBJ databases">
        <authorList>
            <person name="Lanie J.A."/>
            <person name="Ng W.-L."/>
            <person name="Kazmierczak K.M."/>
            <person name="Andrzejewski T.M."/>
            <person name="Davidsen T.M."/>
            <person name="Wayne K.J."/>
            <person name="Tettelin H."/>
            <person name="Glass J.I."/>
            <person name="Rusch D."/>
            <person name="Podicherti R."/>
            <person name="Tsui H.-C.T."/>
            <person name="Winkler M.E."/>
        </authorList>
    </citation>
    <scope>NUCLEOTIDE SEQUENCE</scope>
</reference>